<comment type="caution">
    <text evidence="2">The sequence shown here is derived from an EMBL/GenBank/DDBJ whole genome shotgun (WGS) entry which is preliminary data.</text>
</comment>
<evidence type="ECO:0000313" key="3">
    <source>
        <dbReference type="Proteomes" id="UP000252586"/>
    </source>
</evidence>
<keyword evidence="3" id="KW-1185">Reference proteome</keyword>
<dbReference type="RefSeq" id="WP_067502157.1">
    <property type="nucleotide sequence ID" value="NZ_CP107943.1"/>
</dbReference>
<organism evidence="2 3">
    <name type="scientific">Nocardia puris</name>
    <dbReference type="NCBI Taxonomy" id="208602"/>
    <lineage>
        <taxon>Bacteria</taxon>
        <taxon>Bacillati</taxon>
        <taxon>Actinomycetota</taxon>
        <taxon>Actinomycetes</taxon>
        <taxon>Mycobacteriales</taxon>
        <taxon>Nocardiaceae</taxon>
        <taxon>Nocardia</taxon>
    </lineage>
</organism>
<evidence type="ECO:0000256" key="1">
    <source>
        <dbReference type="SAM" id="Phobius"/>
    </source>
</evidence>
<accession>A0A366DV17</accession>
<dbReference type="Pfam" id="PF04075">
    <property type="entry name" value="F420H2_quin_red"/>
    <property type="match status" value="1"/>
</dbReference>
<dbReference type="STRING" id="1210090.GCA_001613185_00268"/>
<dbReference type="AlphaFoldDB" id="A0A366DV17"/>
<sequence>MWIWIAIGAGVPIASALLGGLILVLVLRTGYAPGVAAVRRFHRRFTNRQVLKTAGQPGASAAVIRHTGRSSGKLYETPIGVAEAGADFIVALPYGPRTDWLANLLAAGSAEVVHEGDTYRVSEPELVTTASVSRYQSAGERLTLRLFGVDEVLRVRKEQIGESA</sequence>
<name>A0A366DV17_9NOCA</name>
<dbReference type="Gene3D" id="2.30.110.10">
    <property type="entry name" value="Electron Transport, Fmn-binding Protein, Chain A"/>
    <property type="match status" value="1"/>
</dbReference>
<dbReference type="NCBIfam" id="TIGR00026">
    <property type="entry name" value="hi_GC_TIGR00026"/>
    <property type="match status" value="1"/>
</dbReference>
<keyword evidence="1" id="KW-0812">Transmembrane</keyword>
<dbReference type="InterPro" id="IPR012349">
    <property type="entry name" value="Split_barrel_FMN-bd"/>
</dbReference>
<dbReference type="Proteomes" id="UP000252586">
    <property type="component" value="Unassembled WGS sequence"/>
</dbReference>
<feature type="transmembrane region" description="Helical" evidence="1">
    <location>
        <begin position="6"/>
        <end position="27"/>
    </location>
</feature>
<dbReference type="InterPro" id="IPR004378">
    <property type="entry name" value="F420H2_quin_Rdtase"/>
</dbReference>
<dbReference type="GO" id="GO:0016491">
    <property type="term" value="F:oxidoreductase activity"/>
    <property type="evidence" value="ECO:0007669"/>
    <property type="project" value="InterPro"/>
</dbReference>
<protein>
    <submittedName>
        <fullName evidence="2">Deazaflavin-dependent oxidoreductase (Nitroreductase family)</fullName>
    </submittedName>
</protein>
<gene>
    <name evidence="2" type="ORF">DFR74_102356</name>
</gene>
<keyword evidence="1" id="KW-1133">Transmembrane helix</keyword>
<dbReference type="EMBL" id="QNRE01000002">
    <property type="protein sequence ID" value="RBO93936.1"/>
    <property type="molecule type" value="Genomic_DNA"/>
</dbReference>
<evidence type="ECO:0000313" key="2">
    <source>
        <dbReference type="EMBL" id="RBO93936.1"/>
    </source>
</evidence>
<keyword evidence="1" id="KW-0472">Membrane</keyword>
<reference evidence="2 3" key="1">
    <citation type="submission" date="2018-06" db="EMBL/GenBank/DDBJ databases">
        <title>Genomic Encyclopedia of Type Strains, Phase IV (KMG-IV): sequencing the most valuable type-strain genomes for metagenomic binning, comparative biology and taxonomic classification.</title>
        <authorList>
            <person name="Goeker M."/>
        </authorList>
    </citation>
    <scope>NUCLEOTIDE SEQUENCE [LARGE SCALE GENOMIC DNA]</scope>
    <source>
        <strain evidence="2 3">DSM 44599</strain>
    </source>
</reference>
<proteinExistence type="predicted"/>